<dbReference type="AlphaFoldDB" id="A0AAV7X0I5"/>
<name>A0AAV7X0I5_PLEWA</name>
<proteinExistence type="predicted"/>
<accession>A0AAV7X0I5</accession>
<sequence>MDRHVQKHKDQTSHKVLVIDEDGQTGVAAERAEAERQGIANSATHILQKGACKWKQKNKVSKTVLTLVRKGRHDYKQKDQRS</sequence>
<organism evidence="1 2">
    <name type="scientific">Pleurodeles waltl</name>
    <name type="common">Iberian ribbed newt</name>
    <dbReference type="NCBI Taxonomy" id="8319"/>
    <lineage>
        <taxon>Eukaryota</taxon>
        <taxon>Metazoa</taxon>
        <taxon>Chordata</taxon>
        <taxon>Craniata</taxon>
        <taxon>Vertebrata</taxon>
        <taxon>Euteleostomi</taxon>
        <taxon>Amphibia</taxon>
        <taxon>Batrachia</taxon>
        <taxon>Caudata</taxon>
        <taxon>Salamandroidea</taxon>
        <taxon>Salamandridae</taxon>
        <taxon>Pleurodelinae</taxon>
        <taxon>Pleurodeles</taxon>
    </lineage>
</organism>
<comment type="caution">
    <text evidence="1">The sequence shown here is derived from an EMBL/GenBank/DDBJ whole genome shotgun (WGS) entry which is preliminary data.</text>
</comment>
<protein>
    <submittedName>
        <fullName evidence="1">Uncharacterized protein</fullName>
    </submittedName>
</protein>
<dbReference type="EMBL" id="JANPWB010000001">
    <property type="protein sequence ID" value="KAJ1218521.1"/>
    <property type="molecule type" value="Genomic_DNA"/>
</dbReference>
<reference evidence="1" key="1">
    <citation type="journal article" date="2022" name="bioRxiv">
        <title>Sequencing and chromosome-scale assembly of the giantPleurodeles waltlgenome.</title>
        <authorList>
            <person name="Brown T."/>
            <person name="Elewa A."/>
            <person name="Iarovenko S."/>
            <person name="Subramanian E."/>
            <person name="Araus A.J."/>
            <person name="Petzold A."/>
            <person name="Susuki M."/>
            <person name="Suzuki K.-i.T."/>
            <person name="Hayashi T."/>
            <person name="Toyoda A."/>
            <person name="Oliveira C."/>
            <person name="Osipova E."/>
            <person name="Leigh N.D."/>
            <person name="Simon A."/>
            <person name="Yun M.H."/>
        </authorList>
    </citation>
    <scope>NUCLEOTIDE SEQUENCE</scope>
    <source>
        <strain evidence="1">20211129_DDA</strain>
        <tissue evidence="1">Liver</tissue>
    </source>
</reference>
<keyword evidence="2" id="KW-1185">Reference proteome</keyword>
<evidence type="ECO:0000313" key="1">
    <source>
        <dbReference type="EMBL" id="KAJ1218521.1"/>
    </source>
</evidence>
<gene>
    <name evidence="1" type="ORF">NDU88_006099</name>
</gene>
<dbReference type="Proteomes" id="UP001066276">
    <property type="component" value="Chromosome 1_1"/>
</dbReference>
<evidence type="ECO:0000313" key="2">
    <source>
        <dbReference type="Proteomes" id="UP001066276"/>
    </source>
</evidence>